<evidence type="ECO:0000259" key="2">
    <source>
        <dbReference type="Pfam" id="PF26059"/>
    </source>
</evidence>
<accession>A0ABW7TRT2</accession>
<reference evidence="3 4" key="1">
    <citation type="submission" date="2024-10" db="EMBL/GenBank/DDBJ databases">
        <title>The Natural Products Discovery Center: Release of the First 8490 Sequenced Strains for Exploring Actinobacteria Biosynthetic Diversity.</title>
        <authorList>
            <person name="Kalkreuter E."/>
            <person name="Kautsar S.A."/>
            <person name="Yang D."/>
            <person name="Bader C.D."/>
            <person name="Teijaro C.N."/>
            <person name="Fluegel L."/>
            <person name="Davis C.M."/>
            <person name="Simpson J.R."/>
            <person name="Lauterbach L."/>
            <person name="Steele A.D."/>
            <person name="Gui C."/>
            <person name="Meng S."/>
            <person name="Li G."/>
            <person name="Viehrig K."/>
            <person name="Ye F."/>
            <person name="Su P."/>
            <person name="Kiefer A.F."/>
            <person name="Nichols A."/>
            <person name="Cepeda A.J."/>
            <person name="Yan W."/>
            <person name="Fan B."/>
            <person name="Jiang Y."/>
            <person name="Adhikari A."/>
            <person name="Zheng C.-J."/>
            <person name="Schuster L."/>
            <person name="Cowan T.M."/>
            <person name="Smanski M.J."/>
            <person name="Chevrette M.G."/>
            <person name="De Carvalho L.P.S."/>
            <person name="Shen B."/>
        </authorList>
    </citation>
    <scope>NUCLEOTIDE SEQUENCE [LARGE SCALE GENOMIC DNA]</scope>
    <source>
        <strain evidence="3 4">NPDC020568</strain>
    </source>
</reference>
<comment type="caution">
    <text evidence="3">The sequence shown here is derived from an EMBL/GenBank/DDBJ whole genome shotgun (WGS) entry which is preliminary data.</text>
</comment>
<protein>
    <recommendedName>
        <fullName evidence="2">DUF8020 domain-containing protein</fullName>
    </recommendedName>
</protein>
<feature type="signal peptide" evidence="1">
    <location>
        <begin position="1"/>
        <end position="19"/>
    </location>
</feature>
<sequence length="241" mass="24204">MVAALAAGSLAVGFGTAHANPAPEAPAPINYSIQMVEKTVVTTLHGGTFAIAEEEVQPISAEPGAAPEKEQFVQVKDKAGEVVVSWPVDLAVEGNEIPVEPVLKNDDTVLELTPQKTDVQTQQPIQAVNLTAKPIASPMENQMAMNEFTTQFSIATAVGGFVGTAAGVVIGGITGCILGLPLLAIGCIPAAVAGAGIGGILGTIVVGGPAMGIAAMDLVQTLQAAPGTSKWANGGKPPANP</sequence>
<feature type="chain" id="PRO_5047149418" description="DUF8020 domain-containing protein" evidence="1">
    <location>
        <begin position="20"/>
        <end position="241"/>
    </location>
</feature>
<gene>
    <name evidence="3" type="ORF">ACH4WX_23810</name>
</gene>
<feature type="domain" description="DUF8020" evidence="2">
    <location>
        <begin position="28"/>
        <end position="116"/>
    </location>
</feature>
<dbReference type="RefSeq" id="WP_231508728.1">
    <property type="nucleotide sequence ID" value="NZ_JBIRUQ010000006.1"/>
</dbReference>
<dbReference type="EMBL" id="JBIRUQ010000006">
    <property type="protein sequence ID" value="MFI1463757.1"/>
    <property type="molecule type" value="Genomic_DNA"/>
</dbReference>
<keyword evidence="1" id="KW-0732">Signal</keyword>
<name>A0ABW7TRT2_9NOCA</name>
<dbReference type="GeneID" id="93507688"/>
<dbReference type="InterPro" id="IPR058333">
    <property type="entry name" value="DUF8020"/>
</dbReference>
<evidence type="ECO:0000313" key="4">
    <source>
        <dbReference type="Proteomes" id="UP001611263"/>
    </source>
</evidence>
<proteinExistence type="predicted"/>
<evidence type="ECO:0000313" key="3">
    <source>
        <dbReference type="EMBL" id="MFI1463757.1"/>
    </source>
</evidence>
<keyword evidence="4" id="KW-1185">Reference proteome</keyword>
<dbReference type="Pfam" id="PF26059">
    <property type="entry name" value="DUF8020"/>
    <property type="match status" value="1"/>
</dbReference>
<organism evidence="3 4">
    <name type="scientific">Nocardia carnea</name>
    <dbReference type="NCBI Taxonomy" id="37328"/>
    <lineage>
        <taxon>Bacteria</taxon>
        <taxon>Bacillati</taxon>
        <taxon>Actinomycetota</taxon>
        <taxon>Actinomycetes</taxon>
        <taxon>Mycobacteriales</taxon>
        <taxon>Nocardiaceae</taxon>
        <taxon>Nocardia</taxon>
    </lineage>
</organism>
<evidence type="ECO:0000256" key="1">
    <source>
        <dbReference type="SAM" id="SignalP"/>
    </source>
</evidence>
<dbReference type="Proteomes" id="UP001611263">
    <property type="component" value="Unassembled WGS sequence"/>
</dbReference>